<dbReference type="EMBL" id="CAJVPS010007281">
    <property type="protein sequence ID" value="CAG8633361.1"/>
    <property type="molecule type" value="Genomic_DNA"/>
</dbReference>
<gene>
    <name evidence="2" type="ORF">ALEPTO_LOCUS9442</name>
</gene>
<evidence type="ECO:0000313" key="3">
    <source>
        <dbReference type="Proteomes" id="UP000789508"/>
    </source>
</evidence>
<name>A0A9N9DF82_9GLOM</name>
<comment type="caution">
    <text evidence="2">The sequence shown here is derived from an EMBL/GenBank/DDBJ whole genome shotgun (WGS) entry which is preliminary data.</text>
</comment>
<protein>
    <submittedName>
        <fullName evidence="2">11116_t:CDS:1</fullName>
    </submittedName>
</protein>
<evidence type="ECO:0000313" key="2">
    <source>
        <dbReference type="EMBL" id="CAG8633361.1"/>
    </source>
</evidence>
<dbReference type="Proteomes" id="UP000789508">
    <property type="component" value="Unassembled WGS sequence"/>
</dbReference>
<dbReference type="OrthoDB" id="2418261at2759"/>
<evidence type="ECO:0000256" key="1">
    <source>
        <dbReference type="SAM" id="MobiDB-lite"/>
    </source>
</evidence>
<dbReference type="AlphaFoldDB" id="A0A9N9DF82"/>
<accession>A0A9N9DF82</accession>
<proteinExistence type="predicted"/>
<feature type="compositionally biased region" description="Acidic residues" evidence="1">
    <location>
        <begin position="947"/>
        <end position="981"/>
    </location>
</feature>
<reference evidence="2" key="1">
    <citation type="submission" date="2021-06" db="EMBL/GenBank/DDBJ databases">
        <authorList>
            <person name="Kallberg Y."/>
            <person name="Tangrot J."/>
            <person name="Rosling A."/>
        </authorList>
    </citation>
    <scope>NUCLEOTIDE SEQUENCE</scope>
    <source>
        <strain evidence="2">FL130A</strain>
    </source>
</reference>
<sequence length="1060" mass="121403">MPIASIRISKGSKIIHGWYIHPIPYEMTIQDFFIKLTTGELSSERNLDIIDPETIERIEISKTQDATATQVSPNCNIIEVTTNVGIYVHFRLKTDIVKSNLEPQRNYFTILMQNAHRAKLYFPTFSQLEKSNRKLNLRSDIVDWIRRHGGGWSIQSYADTQGKQFVTCLTETIWYIDMRDYKKFEDRSYHIPELFLEFFGRANPEAHKHSRKPFDANELNLHCQALAPYATSSWILKENFNWLRDALDGFIVAISDYVGFLQRQREITAINHASKTPVRTVDQATTVQIHKRNFWVAPVDRTKYYQLEQLLNDLPLWKPVDLEEFLPTDPVQRMRYVKGLSHAFSFKIGEYRFNTGNNAYNAISIWKIDEEANEEKILQENQRIISELQEDAPRYHTRAMRINYLRTCELLLPKAKPSSLQTIYRMLTGDVSAAETTDQAKLDERVRIALDLGDPEIAVDLREHNSGRPGKYDVFWGVAARFLEGKAANAVTAVDERRHDPIVHLATAISVNDLLHQIEKECPTGTPIPSAQWLRLQFWPKNPTRLSSLQFTGRLPLKFMVQTRQLRAYHQDAHYASAIFRYEKEFAVKFREITNLVFMDDKHRCKVGEPGFPVAAVERGKKVVVSKNTTFTVADHDYTKTGIIPSVTMICNIPESINGDFYAGKVHIGLKDPIFQPSSPLRHATELYNIFITEELADKPILCLYTDGGPDHRCTYTRVQLSYICLFLALDLDYFVAVRTPPQHSWKNPVERIMSILNLGLQSVGLMRTKMNDQSEKLISKVGTMNDIRKTAKENNGFKEDLIESLKTPISMIRDMFSRQSLKNEPFETFNAASEIEMEKLWETILLLDDNVPYENFTAADINQKCGESSCTICRPPRCSQEEFEQLHCLPDPIPGDDLHYKSFEEIYGTRTTENHRPSLESEVDDDTENTVSPNEEANEENMNKEDEPDQSESESTEEEEAGENVEGSGESEEESDENVESDTHGEDSINELFSRVFVNDSLSCSATIEKPYYSAGIYPAVCIECGCRDANRLAKDEHPRCSNCGGNSINPRKSSMKAK</sequence>
<keyword evidence="3" id="KW-1185">Reference proteome</keyword>
<feature type="region of interest" description="Disordered" evidence="1">
    <location>
        <begin position="911"/>
        <end position="986"/>
    </location>
</feature>
<organism evidence="2 3">
    <name type="scientific">Ambispora leptoticha</name>
    <dbReference type="NCBI Taxonomy" id="144679"/>
    <lineage>
        <taxon>Eukaryota</taxon>
        <taxon>Fungi</taxon>
        <taxon>Fungi incertae sedis</taxon>
        <taxon>Mucoromycota</taxon>
        <taxon>Glomeromycotina</taxon>
        <taxon>Glomeromycetes</taxon>
        <taxon>Archaeosporales</taxon>
        <taxon>Ambisporaceae</taxon>
        <taxon>Ambispora</taxon>
    </lineage>
</organism>